<dbReference type="Gene3D" id="3.40.630.30">
    <property type="match status" value="1"/>
</dbReference>
<dbReference type="PANTHER" id="PTHR43877:SF2">
    <property type="entry name" value="AMINOALKYLPHOSPHONATE N-ACETYLTRANSFERASE-RELATED"/>
    <property type="match status" value="1"/>
</dbReference>
<evidence type="ECO:0000313" key="5">
    <source>
        <dbReference type="Proteomes" id="UP001597058"/>
    </source>
</evidence>
<dbReference type="PROSITE" id="PS51186">
    <property type="entry name" value="GNAT"/>
    <property type="match status" value="1"/>
</dbReference>
<proteinExistence type="predicted"/>
<gene>
    <name evidence="4" type="ORF">ACFQ5X_50690</name>
</gene>
<dbReference type="GO" id="GO:0016746">
    <property type="term" value="F:acyltransferase activity"/>
    <property type="evidence" value="ECO:0007669"/>
    <property type="project" value="UniProtKB-KW"/>
</dbReference>
<dbReference type="RefSeq" id="WP_381242123.1">
    <property type="nucleotide sequence ID" value="NZ_JBHSKH010000109.1"/>
</dbReference>
<dbReference type="InterPro" id="IPR016181">
    <property type="entry name" value="Acyl_CoA_acyltransferase"/>
</dbReference>
<dbReference type="CDD" id="cd04301">
    <property type="entry name" value="NAT_SF"/>
    <property type="match status" value="1"/>
</dbReference>
<feature type="domain" description="N-acetyltransferase" evidence="3">
    <location>
        <begin position="17"/>
        <end position="154"/>
    </location>
</feature>
<comment type="caution">
    <text evidence="4">The sequence shown here is derived from an EMBL/GenBank/DDBJ whole genome shotgun (WGS) entry which is preliminary data.</text>
</comment>
<keyword evidence="5" id="KW-1185">Reference proteome</keyword>
<dbReference type="InterPro" id="IPR000182">
    <property type="entry name" value="GNAT_dom"/>
</dbReference>
<dbReference type="EC" id="2.3.-.-" evidence="4"/>
<organism evidence="4 5">
    <name type="scientific">Streptomyces kaempferi</name>
    <dbReference type="NCBI Taxonomy" id="333725"/>
    <lineage>
        <taxon>Bacteria</taxon>
        <taxon>Bacillati</taxon>
        <taxon>Actinomycetota</taxon>
        <taxon>Actinomycetes</taxon>
        <taxon>Kitasatosporales</taxon>
        <taxon>Streptomycetaceae</taxon>
        <taxon>Streptomyces</taxon>
    </lineage>
</organism>
<dbReference type="Proteomes" id="UP001597058">
    <property type="component" value="Unassembled WGS sequence"/>
</dbReference>
<sequence length="154" mass="16531">MTASSSALLGESAWLLREVSYGHPDARRLTQALYREQVAAYGFGDDPADTPVAHFDPPHGLFLIAHRDGVAVGCGGIRLLDANTAEIKRMYVAQTARGQGLGRHILQSLEAKQPPGVPRGSSWRPVSAITAPWRCTRAVDTGLTPHTCQDETGS</sequence>
<evidence type="ECO:0000256" key="1">
    <source>
        <dbReference type="ARBA" id="ARBA00022679"/>
    </source>
</evidence>
<dbReference type="EMBL" id="JBHTMM010000326">
    <property type="protein sequence ID" value="MFD1313899.1"/>
    <property type="molecule type" value="Genomic_DNA"/>
</dbReference>
<dbReference type="PANTHER" id="PTHR43877">
    <property type="entry name" value="AMINOALKYLPHOSPHONATE N-ACETYLTRANSFERASE-RELATED-RELATED"/>
    <property type="match status" value="1"/>
</dbReference>
<dbReference type="InterPro" id="IPR050832">
    <property type="entry name" value="Bact_Acetyltransf"/>
</dbReference>
<keyword evidence="2 4" id="KW-0012">Acyltransferase</keyword>
<reference evidence="5" key="1">
    <citation type="journal article" date="2019" name="Int. J. Syst. Evol. Microbiol.">
        <title>The Global Catalogue of Microorganisms (GCM) 10K type strain sequencing project: providing services to taxonomists for standard genome sequencing and annotation.</title>
        <authorList>
            <consortium name="The Broad Institute Genomics Platform"/>
            <consortium name="The Broad Institute Genome Sequencing Center for Infectious Disease"/>
            <person name="Wu L."/>
            <person name="Ma J."/>
        </authorList>
    </citation>
    <scope>NUCLEOTIDE SEQUENCE [LARGE SCALE GENOMIC DNA]</scope>
    <source>
        <strain evidence="5">CGMCC 4.7020</strain>
    </source>
</reference>
<accession>A0ABW3XX78</accession>
<evidence type="ECO:0000313" key="4">
    <source>
        <dbReference type="EMBL" id="MFD1313899.1"/>
    </source>
</evidence>
<protein>
    <submittedName>
        <fullName evidence="4">GNAT family N-acetyltransferase</fullName>
        <ecNumber evidence="4">2.3.-.-</ecNumber>
    </submittedName>
</protein>
<evidence type="ECO:0000256" key="2">
    <source>
        <dbReference type="ARBA" id="ARBA00023315"/>
    </source>
</evidence>
<evidence type="ECO:0000259" key="3">
    <source>
        <dbReference type="PROSITE" id="PS51186"/>
    </source>
</evidence>
<dbReference type="Pfam" id="PF00583">
    <property type="entry name" value="Acetyltransf_1"/>
    <property type="match status" value="1"/>
</dbReference>
<name>A0ABW3XX78_9ACTN</name>
<keyword evidence="1 4" id="KW-0808">Transferase</keyword>
<dbReference type="SUPFAM" id="SSF55729">
    <property type="entry name" value="Acyl-CoA N-acyltransferases (Nat)"/>
    <property type="match status" value="1"/>
</dbReference>